<feature type="transmembrane region" description="Helical" evidence="2">
    <location>
        <begin position="276"/>
        <end position="296"/>
    </location>
</feature>
<dbReference type="AlphaFoldDB" id="A0A835Z317"/>
<gene>
    <name evidence="3" type="ORF">JKP88DRAFT_181048</name>
</gene>
<evidence type="ECO:0000256" key="1">
    <source>
        <dbReference type="SAM" id="MobiDB-lite"/>
    </source>
</evidence>
<feature type="compositionally biased region" description="Gly residues" evidence="1">
    <location>
        <begin position="403"/>
        <end position="430"/>
    </location>
</feature>
<evidence type="ECO:0000256" key="2">
    <source>
        <dbReference type="SAM" id="Phobius"/>
    </source>
</evidence>
<feature type="transmembrane region" description="Helical" evidence="2">
    <location>
        <begin position="240"/>
        <end position="256"/>
    </location>
</feature>
<name>A0A835Z317_9STRA</name>
<feature type="transmembrane region" description="Helical" evidence="2">
    <location>
        <begin position="116"/>
        <end position="146"/>
    </location>
</feature>
<sequence>MLRYARSIRLTVPLRGAGDARVFPPVLELAYADVRPALWGGDAPLQRPAIALSVDYTMGTARLWSAIRAVFIVAIVVLALAALWRVRCWTVRHARSDIPLTPLEMALRSAVDYAQLAAAALIGAHAFVAVLLPLTFAICGALFALFKLQSQVYIVMPADREEYGRKGEYGPLKALLHTLFFLQLVHVLAVLYSQCTATVFFLDWERGGKKGAGGGSVWRQLLVANKWNELQSRRRSNTPLTLLLMVFVLVGLGQQYNAAPWPSLADKTPTAALNAALRFANTTFFWLAFGAAQWLWRWAVGERYLGEPPEQLLVDLATLAKVSILVLDEPFHGWYVHCRSPYPRADVPMAEMAEQLDREESGLTTDRGLEGCPPDVQAFEVFVTATWRRRLDRIYEAMDGVSPGEGGAPGGGGGGGGAGAWPSGPSGGQRAGTSGLMGTLCGFFRTLLPHKKPPAEKVAQASRDLTTFLQGFVDQSFTRDALKRAYREVSTADVLLATPPDLRQQANSPCILYPDRRARFTGALFLGREWDLLALNITSYAVFDLWFSDTTTSALLAYVLESALCAARARCGRANLAHRAMIDERFLI</sequence>
<keyword evidence="2" id="KW-0472">Membrane</keyword>
<dbReference type="Proteomes" id="UP000664859">
    <property type="component" value="Unassembled WGS sequence"/>
</dbReference>
<dbReference type="Pfam" id="PF09773">
    <property type="entry name" value="Meckelin"/>
    <property type="match status" value="1"/>
</dbReference>
<keyword evidence="2 3" id="KW-0812">Transmembrane</keyword>
<dbReference type="EMBL" id="JAFCMP010000155">
    <property type="protein sequence ID" value="KAG5184717.1"/>
    <property type="molecule type" value="Genomic_DNA"/>
</dbReference>
<feature type="transmembrane region" description="Helical" evidence="2">
    <location>
        <begin position="180"/>
        <end position="202"/>
    </location>
</feature>
<organism evidence="3 4">
    <name type="scientific">Tribonema minus</name>
    <dbReference type="NCBI Taxonomy" id="303371"/>
    <lineage>
        <taxon>Eukaryota</taxon>
        <taxon>Sar</taxon>
        <taxon>Stramenopiles</taxon>
        <taxon>Ochrophyta</taxon>
        <taxon>PX clade</taxon>
        <taxon>Xanthophyceae</taxon>
        <taxon>Tribonematales</taxon>
        <taxon>Tribonemataceae</taxon>
        <taxon>Tribonema</taxon>
    </lineage>
</organism>
<feature type="region of interest" description="Disordered" evidence="1">
    <location>
        <begin position="401"/>
        <end position="432"/>
    </location>
</feature>
<dbReference type="GO" id="GO:0060271">
    <property type="term" value="P:cilium assembly"/>
    <property type="evidence" value="ECO:0007669"/>
    <property type="project" value="InterPro"/>
</dbReference>
<feature type="transmembrane region" description="Helical" evidence="2">
    <location>
        <begin position="66"/>
        <end position="86"/>
    </location>
</feature>
<dbReference type="GO" id="GO:0036038">
    <property type="term" value="C:MKS complex"/>
    <property type="evidence" value="ECO:0007669"/>
    <property type="project" value="InterPro"/>
</dbReference>
<dbReference type="PANTHER" id="PTHR21274">
    <property type="entry name" value="MECKELIN"/>
    <property type="match status" value="1"/>
</dbReference>
<proteinExistence type="predicted"/>
<evidence type="ECO:0000313" key="4">
    <source>
        <dbReference type="Proteomes" id="UP000664859"/>
    </source>
</evidence>
<keyword evidence="4" id="KW-1185">Reference proteome</keyword>
<dbReference type="OrthoDB" id="419138at2759"/>
<keyword evidence="2" id="KW-1133">Transmembrane helix</keyword>
<comment type="caution">
    <text evidence="3">The sequence shown here is derived from an EMBL/GenBank/DDBJ whole genome shotgun (WGS) entry which is preliminary data.</text>
</comment>
<reference evidence="3" key="1">
    <citation type="submission" date="2021-02" db="EMBL/GenBank/DDBJ databases">
        <title>First Annotated Genome of the Yellow-green Alga Tribonema minus.</title>
        <authorList>
            <person name="Mahan K.M."/>
        </authorList>
    </citation>
    <scope>NUCLEOTIDE SEQUENCE</scope>
    <source>
        <strain evidence="3">UTEX B ZZ1240</strain>
    </source>
</reference>
<evidence type="ECO:0000313" key="3">
    <source>
        <dbReference type="EMBL" id="KAG5184717.1"/>
    </source>
</evidence>
<dbReference type="InterPro" id="IPR019170">
    <property type="entry name" value="Meckelin"/>
</dbReference>
<dbReference type="PANTHER" id="PTHR21274:SF0">
    <property type="entry name" value="MECKELIN"/>
    <property type="match status" value="1"/>
</dbReference>
<protein>
    <submittedName>
        <fullName evidence="3">Transmembrane protein 67-domain-containing protein</fullName>
    </submittedName>
</protein>
<accession>A0A835Z317</accession>